<evidence type="ECO:0000313" key="2">
    <source>
        <dbReference type="Proteomes" id="UP000095287"/>
    </source>
</evidence>
<evidence type="ECO:0000313" key="3">
    <source>
        <dbReference type="WBParaSite" id="L893_g5103.t1"/>
    </source>
</evidence>
<feature type="region of interest" description="Disordered" evidence="1">
    <location>
        <begin position="1"/>
        <end position="25"/>
    </location>
</feature>
<name>A0A1I8AEY6_9BILA</name>
<sequence length="190" mass="21216">MIAPAPRKEWTEAAVPSTPERRGSPQLQVYGFSAAPVSHRSKDVTHSPIVQPEASMNGSPLGKDFLGNQVYTWSKLRGSYKGKDGTTKGYCGCTGCQAVEDSYDHVLLIFSVSPLTLTSRKRLRELEQFRSPSPSNRNNCARRSVGPPNVALKPPIILCIYKGKKRTREPDWEAIKFCTQVLQFVEFHYS</sequence>
<evidence type="ECO:0000256" key="1">
    <source>
        <dbReference type="SAM" id="MobiDB-lite"/>
    </source>
</evidence>
<dbReference type="Proteomes" id="UP000095287">
    <property type="component" value="Unplaced"/>
</dbReference>
<organism evidence="2 3">
    <name type="scientific">Steinernema glaseri</name>
    <dbReference type="NCBI Taxonomy" id="37863"/>
    <lineage>
        <taxon>Eukaryota</taxon>
        <taxon>Metazoa</taxon>
        <taxon>Ecdysozoa</taxon>
        <taxon>Nematoda</taxon>
        <taxon>Chromadorea</taxon>
        <taxon>Rhabditida</taxon>
        <taxon>Tylenchina</taxon>
        <taxon>Panagrolaimomorpha</taxon>
        <taxon>Strongyloidoidea</taxon>
        <taxon>Steinernematidae</taxon>
        <taxon>Steinernema</taxon>
    </lineage>
</organism>
<proteinExistence type="predicted"/>
<keyword evidence="2" id="KW-1185">Reference proteome</keyword>
<protein>
    <submittedName>
        <fullName evidence="3">Uncharacterized protein</fullName>
    </submittedName>
</protein>
<accession>A0A1I8AEY6</accession>
<dbReference type="AlphaFoldDB" id="A0A1I8AEY6"/>
<reference evidence="3" key="1">
    <citation type="submission" date="2016-11" db="UniProtKB">
        <authorList>
            <consortium name="WormBaseParasite"/>
        </authorList>
    </citation>
    <scope>IDENTIFICATION</scope>
</reference>
<feature type="compositionally biased region" description="Basic and acidic residues" evidence="1">
    <location>
        <begin position="1"/>
        <end position="11"/>
    </location>
</feature>
<dbReference type="WBParaSite" id="L893_g5103.t1">
    <property type="protein sequence ID" value="L893_g5103.t1"/>
    <property type="gene ID" value="L893_g5103"/>
</dbReference>